<dbReference type="EMBL" id="FTOV01000008">
    <property type="protein sequence ID" value="SIT15512.1"/>
    <property type="molecule type" value="Genomic_DNA"/>
</dbReference>
<organism evidence="1 2">
    <name type="scientific">Chryseobacterium gambrini</name>
    <dbReference type="NCBI Taxonomy" id="373672"/>
    <lineage>
        <taxon>Bacteria</taxon>
        <taxon>Pseudomonadati</taxon>
        <taxon>Bacteroidota</taxon>
        <taxon>Flavobacteriia</taxon>
        <taxon>Flavobacteriales</taxon>
        <taxon>Weeksellaceae</taxon>
        <taxon>Chryseobacterium group</taxon>
        <taxon>Chryseobacterium</taxon>
    </lineage>
</organism>
<dbReference type="AlphaFoldDB" id="A0A1N7PY37"/>
<proteinExistence type="predicted"/>
<sequence length="62" mass="7222">MDCHLQQRAKTMGRLKYEQVNALNIEVKTKTLPAKQETLVYKINKNGFSMDWDQISVPVEIK</sequence>
<accession>A0A1N7PY37</accession>
<reference evidence="1 2" key="1">
    <citation type="submission" date="2017-01" db="EMBL/GenBank/DDBJ databases">
        <authorList>
            <person name="Mah S.A."/>
            <person name="Swanson W.J."/>
            <person name="Moy G.W."/>
            <person name="Vacquier V.D."/>
        </authorList>
    </citation>
    <scope>NUCLEOTIDE SEQUENCE [LARGE SCALE GENOMIC DNA]</scope>
    <source>
        <strain evidence="1 2">DSM 18014</strain>
    </source>
</reference>
<name>A0A1N7PY37_9FLAO</name>
<dbReference type="STRING" id="373672.SAMN05421785_10819"/>
<protein>
    <submittedName>
        <fullName evidence="1">Uncharacterized protein</fullName>
    </submittedName>
</protein>
<dbReference type="Proteomes" id="UP000185781">
    <property type="component" value="Unassembled WGS sequence"/>
</dbReference>
<evidence type="ECO:0000313" key="1">
    <source>
        <dbReference type="EMBL" id="SIT15512.1"/>
    </source>
</evidence>
<gene>
    <name evidence="1" type="ORF">SAMN05421785_10819</name>
</gene>
<evidence type="ECO:0000313" key="2">
    <source>
        <dbReference type="Proteomes" id="UP000185781"/>
    </source>
</evidence>